<organism evidence="3 4">
    <name type="scientific">Novipirellula herctigrandis</name>
    <dbReference type="NCBI Taxonomy" id="2527986"/>
    <lineage>
        <taxon>Bacteria</taxon>
        <taxon>Pseudomonadati</taxon>
        <taxon>Planctomycetota</taxon>
        <taxon>Planctomycetia</taxon>
        <taxon>Pirellulales</taxon>
        <taxon>Pirellulaceae</taxon>
        <taxon>Novipirellula</taxon>
    </lineage>
</organism>
<feature type="domain" description="Ice-binding protein C-terminal" evidence="2">
    <location>
        <begin position="223"/>
        <end position="246"/>
    </location>
</feature>
<feature type="chain" id="PRO_5023106336" evidence="1">
    <location>
        <begin position="22"/>
        <end position="247"/>
    </location>
</feature>
<dbReference type="InterPro" id="IPR013424">
    <property type="entry name" value="Ice-binding_C"/>
</dbReference>
<evidence type="ECO:0000313" key="4">
    <source>
        <dbReference type="Proteomes" id="UP000315010"/>
    </source>
</evidence>
<dbReference type="Pfam" id="PF07589">
    <property type="entry name" value="PEP-CTERM"/>
    <property type="match status" value="1"/>
</dbReference>
<feature type="signal peptide" evidence="1">
    <location>
        <begin position="1"/>
        <end position="21"/>
    </location>
</feature>
<sequence precursor="true">MWKRLLSICLITGLLHPVAFGAIYTGNGNSGFGGVIGTGTLELAQVGTTGVINGTVTKGTADFNDELVIYLNTTVGGFNTTSTFDDNGDTLRRAISGLSFDGTNRATLNFSAGFDADYAIALSVNDFDFAGLFSLSETGAHGFVADLGLTPIDPSDASTSFSFDLASLGLAPGNSFEFVGAYLNGDDAFRADEAIGDGIAPGNPGQGTTVAYTGSRTFSTVTAVPEPSSVAFIALGAGAAVLRRRRR</sequence>
<evidence type="ECO:0000259" key="2">
    <source>
        <dbReference type="Pfam" id="PF07589"/>
    </source>
</evidence>
<name>A0A5C5Z721_9BACT</name>
<protein>
    <submittedName>
        <fullName evidence="3">PEP-CTERM motif protein</fullName>
    </submittedName>
</protein>
<gene>
    <name evidence="3" type="ORF">CA13_44530</name>
</gene>
<keyword evidence="4" id="KW-1185">Reference proteome</keyword>
<dbReference type="EMBL" id="SJPJ01000001">
    <property type="protein sequence ID" value="TWT82990.1"/>
    <property type="molecule type" value="Genomic_DNA"/>
</dbReference>
<proteinExistence type="predicted"/>
<dbReference type="Proteomes" id="UP000315010">
    <property type="component" value="Unassembled WGS sequence"/>
</dbReference>
<dbReference type="NCBIfam" id="TIGR02595">
    <property type="entry name" value="PEP_CTERM"/>
    <property type="match status" value="1"/>
</dbReference>
<comment type="caution">
    <text evidence="3">The sequence shown here is derived from an EMBL/GenBank/DDBJ whole genome shotgun (WGS) entry which is preliminary data.</text>
</comment>
<accession>A0A5C5Z721</accession>
<dbReference type="RefSeq" id="WP_419194633.1">
    <property type="nucleotide sequence ID" value="NZ_SJPJ01000001.1"/>
</dbReference>
<reference evidence="3 4" key="1">
    <citation type="submission" date="2019-02" db="EMBL/GenBank/DDBJ databases">
        <title>Deep-cultivation of Planctomycetes and their phenomic and genomic characterization uncovers novel biology.</title>
        <authorList>
            <person name="Wiegand S."/>
            <person name="Jogler M."/>
            <person name="Boedeker C."/>
            <person name="Pinto D."/>
            <person name="Vollmers J."/>
            <person name="Rivas-Marin E."/>
            <person name="Kohn T."/>
            <person name="Peeters S.H."/>
            <person name="Heuer A."/>
            <person name="Rast P."/>
            <person name="Oberbeckmann S."/>
            <person name="Bunk B."/>
            <person name="Jeske O."/>
            <person name="Meyerdierks A."/>
            <person name="Storesund J.E."/>
            <person name="Kallscheuer N."/>
            <person name="Luecker S."/>
            <person name="Lage O.M."/>
            <person name="Pohl T."/>
            <person name="Merkel B.J."/>
            <person name="Hornburger P."/>
            <person name="Mueller R.-W."/>
            <person name="Bruemmer F."/>
            <person name="Labrenz M."/>
            <person name="Spormann A.M."/>
            <person name="Op Den Camp H."/>
            <person name="Overmann J."/>
            <person name="Amann R."/>
            <person name="Jetten M.S.M."/>
            <person name="Mascher T."/>
            <person name="Medema M.H."/>
            <person name="Devos D.P."/>
            <person name="Kaster A.-K."/>
            <person name="Ovreas L."/>
            <person name="Rohde M."/>
            <person name="Galperin M.Y."/>
            <person name="Jogler C."/>
        </authorList>
    </citation>
    <scope>NUCLEOTIDE SEQUENCE [LARGE SCALE GENOMIC DNA]</scope>
    <source>
        <strain evidence="3 4">CA13</strain>
    </source>
</reference>
<evidence type="ECO:0000313" key="3">
    <source>
        <dbReference type="EMBL" id="TWT82990.1"/>
    </source>
</evidence>
<evidence type="ECO:0000256" key="1">
    <source>
        <dbReference type="SAM" id="SignalP"/>
    </source>
</evidence>
<dbReference type="AlphaFoldDB" id="A0A5C5Z721"/>
<keyword evidence="1" id="KW-0732">Signal</keyword>